<feature type="compositionally biased region" description="Low complexity" evidence="1">
    <location>
        <begin position="91"/>
        <end position="152"/>
    </location>
</feature>
<feature type="region of interest" description="Disordered" evidence="1">
    <location>
        <begin position="91"/>
        <end position="165"/>
    </location>
</feature>
<accession>F4QAQ1</accession>
<evidence type="ECO:0000313" key="4">
    <source>
        <dbReference type="Proteomes" id="UP000007797"/>
    </source>
</evidence>
<proteinExistence type="predicted"/>
<protein>
    <submittedName>
        <fullName evidence="3">Uncharacterized protein</fullName>
    </submittedName>
</protein>
<dbReference type="Proteomes" id="UP000007797">
    <property type="component" value="Unassembled WGS sequence"/>
</dbReference>
<evidence type="ECO:0000256" key="2">
    <source>
        <dbReference type="SAM" id="SignalP"/>
    </source>
</evidence>
<sequence>MISFILSIIFLLLLTITTTTTIVRAEIYPGYPVIPSLHDDHGNDLGPILKDIERDYLDISPPLSEELVLDQEFNFNEDNQNNIQTEQEKNNTLNKNNTSTNHNATIINGTSSINLNHTNSSITNSTTTSNHSNQTNHNSSTTVTNSTKNTTPTNPPVEDREGQRTKKAFTAVMQRMEEANEETGVKKYLKVIDCLFIMGNEALNSIMFKWFGSKY</sequence>
<feature type="signal peptide" evidence="2">
    <location>
        <begin position="1"/>
        <end position="25"/>
    </location>
</feature>
<dbReference type="AlphaFoldDB" id="F4QAQ1"/>
<organism evidence="3 4">
    <name type="scientific">Cavenderia fasciculata</name>
    <name type="common">Slime mold</name>
    <name type="synonym">Dictyostelium fasciculatum</name>
    <dbReference type="NCBI Taxonomy" id="261658"/>
    <lineage>
        <taxon>Eukaryota</taxon>
        <taxon>Amoebozoa</taxon>
        <taxon>Evosea</taxon>
        <taxon>Eumycetozoa</taxon>
        <taxon>Dictyostelia</taxon>
        <taxon>Acytosteliales</taxon>
        <taxon>Cavenderiaceae</taxon>
        <taxon>Cavenderia</taxon>
    </lineage>
</organism>
<feature type="chain" id="PRO_5003313937" evidence="2">
    <location>
        <begin position="26"/>
        <end position="215"/>
    </location>
</feature>
<dbReference type="RefSeq" id="XP_004354517.1">
    <property type="nucleotide sequence ID" value="XM_004354465.1"/>
</dbReference>
<dbReference type="EMBL" id="GL883026">
    <property type="protein sequence ID" value="EGG15770.1"/>
    <property type="molecule type" value="Genomic_DNA"/>
</dbReference>
<name>F4QAQ1_CACFS</name>
<evidence type="ECO:0000256" key="1">
    <source>
        <dbReference type="SAM" id="MobiDB-lite"/>
    </source>
</evidence>
<keyword evidence="2" id="KW-0732">Signal</keyword>
<evidence type="ECO:0000313" key="3">
    <source>
        <dbReference type="EMBL" id="EGG15770.1"/>
    </source>
</evidence>
<keyword evidence="4" id="KW-1185">Reference proteome</keyword>
<dbReference type="GeneID" id="14867066"/>
<gene>
    <name evidence="3" type="ORF">DFA_10613</name>
</gene>
<dbReference type="KEGG" id="dfa:DFA_10613"/>
<reference evidence="4" key="1">
    <citation type="journal article" date="2011" name="Genome Res.">
        <title>Phylogeny-wide analysis of social amoeba genomes highlights ancient origins for complex intercellular communication.</title>
        <authorList>
            <person name="Heidel A.J."/>
            <person name="Lawal H.M."/>
            <person name="Felder M."/>
            <person name="Schilde C."/>
            <person name="Helps N.R."/>
            <person name="Tunggal B."/>
            <person name="Rivero F."/>
            <person name="John U."/>
            <person name="Schleicher M."/>
            <person name="Eichinger L."/>
            <person name="Platzer M."/>
            <person name="Noegel A.A."/>
            <person name="Schaap P."/>
            <person name="Gloeckner G."/>
        </authorList>
    </citation>
    <scope>NUCLEOTIDE SEQUENCE [LARGE SCALE GENOMIC DNA]</scope>
    <source>
        <strain evidence="4">SH3</strain>
    </source>
</reference>